<dbReference type="GO" id="GO:0004729">
    <property type="term" value="F:oxygen-dependent protoporphyrinogen oxidase activity"/>
    <property type="evidence" value="ECO:0007669"/>
    <property type="project" value="UniProtKB-UniRule"/>
</dbReference>
<evidence type="ECO:0000256" key="2">
    <source>
        <dbReference type="ARBA" id="ARBA00001974"/>
    </source>
</evidence>
<dbReference type="Pfam" id="PF01593">
    <property type="entry name" value="Amino_oxidase"/>
    <property type="match status" value="1"/>
</dbReference>
<evidence type="ECO:0000256" key="5">
    <source>
        <dbReference type="ARBA" id="ARBA00012402"/>
    </source>
</evidence>
<dbReference type="PANTHER" id="PTHR42923:SF3">
    <property type="entry name" value="PROTOPORPHYRINOGEN OXIDASE"/>
    <property type="match status" value="1"/>
</dbReference>
<dbReference type="Gene3D" id="1.10.3110.10">
    <property type="entry name" value="protoporphyrinogen ix oxidase, domain 3"/>
    <property type="match status" value="1"/>
</dbReference>
<reference evidence="14 15" key="1">
    <citation type="submission" date="2018-03" db="EMBL/GenBank/DDBJ databases">
        <title>Alkalicoccus saliphilus sp. nov., isolated from a mineral pool.</title>
        <authorList>
            <person name="Zhao B."/>
        </authorList>
    </citation>
    <scope>NUCLEOTIDE SEQUENCE [LARGE SCALE GENOMIC DNA]</scope>
    <source>
        <strain evidence="14 15">6AG</strain>
    </source>
</reference>
<evidence type="ECO:0000259" key="13">
    <source>
        <dbReference type="Pfam" id="PF01593"/>
    </source>
</evidence>
<keyword evidence="9 11" id="KW-0560">Oxidoreductase</keyword>
<dbReference type="GO" id="GO:0005737">
    <property type="term" value="C:cytoplasm"/>
    <property type="evidence" value="ECO:0007669"/>
    <property type="project" value="UniProtKB-SubCell"/>
</dbReference>
<dbReference type="InterPro" id="IPR050464">
    <property type="entry name" value="Zeta_carotene_desat/Oxidored"/>
</dbReference>
<organism evidence="14 15">
    <name type="scientific">Alkalicoccus saliphilus</name>
    <dbReference type="NCBI Taxonomy" id="200989"/>
    <lineage>
        <taxon>Bacteria</taxon>
        <taxon>Bacillati</taxon>
        <taxon>Bacillota</taxon>
        <taxon>Bacilli</taxon>
        <taxon>Bacillales</taxon>
        <taxon>Bacillaceae</taxon>
        <taxon>Alkalicoccus</taxon>
    </lineage>
</organism>
<evidence type="ECO:0000256" key="8">
    <source>
        <dbReference type="ARBA" id="ARBA00022827"/>
    </source>
</evidence>
<evidence type="ECO:0000256" key="11">
    <source>
        <dbReference type="RuleBase" id="RU364052"/>
    </source>
</evidence>
<dbReference type="InterPro" id="IPR036188">
    <property type="entry name" value="FAD/NAD-bd_sf"/>
</dbReference>
<dbReference type="EMBL" id="PZJJ01000038">
    <property type="protein sequence ID" value="PTL37677.1"/>
    <property type="molecule type" value="Genomic_DNA"/>
</dbReference>
<keyword evidence="15" id="KW-1185">Reference proteome</keyword>
<dbReference type="NCBIfam" id="NF008845">
    <property type="entry name" value="PRK11883.1-5"/>
    <property type="match status" value="1"/>
</dbReference>
<dbReference type="SUPFAM" id="SSF51905">
    <property type="entry name" value="FAD/NAD(P)-binding domain"/>
    <property type="match status" value="1"/>
</dbReference>
<dbReference type="Gene3D" id="3.90.660.20">
    <property type="entry name" value="Protoporphyrinogen oxidase, mitochondrial, domain 2"/>
    <property type="match status" value="1"/>
</dbReference>
<keyword evidence="7 11" id="KW-0285">Flavoprotein</keyword>
<comment type="cofactor">
    <cofactor evidence="2 11">
        <name>FAD</name>
        <dbReference type="ChEBI" id="CHEBI:57692"/>
    </cofactor>
</comment>
<dbReference type="AlphaFoldDB" id="A0A2T4U2P5"/>
<dbReference type="InterPro" id="IPR002937">
    <property type="entry name" value="Amino_oxidase"/>
</dbReference>
<dbReference type="EC" id="1.3.3.15" evidence="5 11"/>
<keyword evidence="8 11" id="KW-0274">FAD</keyword>
<feature type="domain" description="Amine oxidase" evidence="13">
    <location>
        <begin position="13"/>
        <end position="467"/>
    </location>
</feature>
<dbReference type="OrthoDB" id="9805195at2"/>
<proteinExistence type="inferred from homology"/>
<gene>
    <name evidence="14" type="ORF">C6Y45_15330</name>
</gene>
<evidence type="ECO:0000256" key="10">
    <source>
        <dbReference type="ARBA" id="ARBA00023133"/>
    </source>
</evidence>
<dbReference type="NCBIfam" id="TIGR00562">
    <property type="entry name" value="proto_IX_ox"/>
    <property type="match status" value="1"/>
</dbReference>
<evidence type="ECO:0000313" key="14">
    <source>
        <dbReference type="EMBL" id="PTL37677.1"/>
    </source>
</evidence>
<evidence type="ECO:0000256" key="4">
    <source>
        <dbReference type="ARBA" id="ARBA00008310"/>
    </source>
</evidence>
<sequence>MAEEQIAVIGGGITGLAASYELQKKIQSGNLDAQFTLYEGSGRLGGVIRTDYTNGFVIEQGPDSFLTRKRSMYNLVVELGLEKELVTNQSGAYILHQNGLQRMPEGAVMGIPTKLRPFLTTGLFSMKGKMRAGMDLFLLRGKAGHKDQSVGAFFRRRLGNEVVDHLIEPLLSGIYAGRIDNLSLQATFPQFQEIENKHRSLILGMRNVSGSKTPQEPVFLGEMKKPANMFLTLRGGLQSLVERLEKELDEKSVKKNKKLIRIEKEGRGTRLHFEDGSDAYADKVLLTARHHEAYELFKEMDFMEPMGKVPSTSVATVALAYDSSAMKKPLDGTGFVIPKMAGYTITACTWTHHKWEHTAPEGKALLRAYVGRAGEEEIVSKSDEQIVETVRRDLKEIMGIEAEPELHLVTRWRNAMPQYEVGHRERLQTIEKKLAAEYPHVKLLGASYRGIGLPDCIDQAVQAVNEI</sequence>
<evidence type="ECO:0000256" key="7">
    <source>
        <dbReference type="ARBA" id="ARBA00022630"/>
    </source>
</evidence>
<dbReference type="RefSeq" id="WP_107586094.1">
    <property type="nucleotide sequence ID" value="NZ_PZJJ01000038.1"/>
</dbReference>
<evidence type="ECO:0000256" key="9">
    <source>
        <dbReference type="ARBA" id="ARBA00023002"/>
    </source>
</evidence>
<feature type="coiled-coil region" evidence="12">
    <location>
        <begin position="234"/>
        <end position="261"/>
    </location>
</feature>
<keyword evidence="11" id="KW-0963">Cytoplasm</keyword>
<dbReference type="GO" id="GO:0006783">
    <property type="term" value="P:heme biosynthetic process"/>
    <property type="evidence" value="ECO:0007669"/>
    <property type="project" value="UniProtKB-UniRule"/>
</dbReference>
<dbReference type="SUPFAM" id="SSF54373">
    <property type="entry name" value="FAD-linked reductases, C-terminal domain"/>
    <property type="match status" value="1"/>
</dbReference>
<comment type="caution">
    <text evidence="14">The sequence shown here is derived from an EMBL/GenBank/DDBJ whole genome shotgun (WGS) entry which is preliminary data.</text>
</comment>
<comment type="similarity">
    <text evidence="4 11">Belongs to the protoporphyrinogen/coproporphyrinogen oxidase family. Coproporphyrinogen III oxidase subfamily.</text>
</comment>
<comment type="catalytic activity">
    <reaction evidence="1">
        <text>coproporphyrinogen III + 3 O2 = coproporphyrin III + 3 H2O2</text>
        <dbReference type="Rhea" id="RHEA:43436"/>
        <dbReference type="ChEBI" id="CHEBI:15379"/>
        <dbReference type="ChEBI" id="CHEBI:16240"/>
        <dbReference type="ChEBI" id="CHEBI:57309"/>
        <dbReference type="ChEBI" id="CHEBI:131725"/>
        <dbReference type="EC" id="1.3.3.15"/>
    </reaction>
    <physiologicalReaction direction="left-to-right" evidence="1">
        <dbReference type="Rhea" id="RHEA:43437"/>
    </physiologicalReaction>
</comment>
<evidence type="ECO:0000256" key="6">
    <source>
        <dbReference type="ARBA" id="ARBA00019046"/>
    </source>
</evidence>
<comment type="function">
    <text evidence="11">Involved in coproporphyrin-dependent heme b biosynthesis. Catalyzes the oxidation of coproporphyrinogen III to coproporphyrin III.</text>
</comment>
<comment type="subcellular location">
    <subcellularLocation>
        <location evidence="11">Cytoplasm</location>
    </subcellularLocation>
</comment>
<dbReference type="UniPathway" id="UPA00252"/>
<dbReference type="InterPro" id="IPR004572">
    <property type="entry name" value="Protoporphyrinogen_oxidase"/>
</dbReference>
<dbReference type="Gene3D" id="3.50.50.60">
    <property type="entry name" value="FAD/NAD(P)-binding domain"/>
    <property type="match status" value="1"/>
</dbReference>
<keyword evidence="12" id="KW-0175">Coiled coil</keyword>
<accession>A0A2T4U2P5</accession>
<evidence type="ECO:0000313" key="15">
    <source>
        <dbReference type="Proteomes" id="UP000240509"/>
    </source>
</evidence>
<protein>
    <recommendedName>
        <fullName evidence="6 11">Coproporphyrinogen III oxidase</fullName>
        <ecNumber evidence="5 11">1.3.3.15</ecNumber>
    </recommendedName>
</protein>
<comment type="pathway">
    <text evidence="3 11">Porphyrin-containing compound metabolism; protoheme biosynthesis.</text>
</comment>
<evidence type="ECO:0000256" key="3">
    <source>
        <dbReference type="ARBA" id="ARBA00004744"/>
    </source>
</evidence>
<keyword evidence="10 11" id="KW-0350">Heme biosynthesis</keyword>
<dbReference type="PANTHER" id="PTHR42923">
    <property type="entry name" value="PROTOPORPHYRINOGEN OXIDASE"/>
    <property type="match status" value="1"/>
</dbReference>
<dbReference type="Proteomes" id="UP000240509">
    <property type="component" value="Unassembled WGS sequence"/>
</dbReference>
<name>A0A2T4U2P5_9BACI</name>
<evidence type="ECO:0000256" key="12">
    <source>
        <dbReference type="SAM" id="Coils"/>
    </source>
</evidence>
<evidence type="ECO:0000256" key="1">
    <source>
        <dbReference type="ARBA" id="ARBA00001755"/>
    </source>
</evidence>